<reference evidence="3 4" key="2">
    <citation type="journal article" date="2022" name="Mar. Drugs">
        <title>Bioassay-Guided Fractionation Leads to the Detection of Cholic Acid Generated by the Rare Thalassomonas sp.</title>
        <authorList>
            <person name="Pheiffer F."/>
            <person name="Schneider Y.K."/>
            <person name="Hansen E.H."/>
            <person name="Andersen J.H."/>
            <person name="Isaksson J."/>
            <person name="Busche T."/>
            <person name="R C."/>
            <person name="Kalinowski J."/>
            <person name="Zyl L.V."/>
            <person name="Trindade M."/>
        </authorList>
    </citation>
    <scope>NUCLEOTIDE SEQUENCE [LARGE SCALE GENOMIC DNA]</scope>
    <source>
        <strain evidence="3 4">XOM25</strain>
    </source>
</reference>
<dbReference type="KEGG" id="tvd:SG34_022655"/>
<gene>
    <name evidence="3" type="ORF">SG34_022655</name>
</gene>
<dbReference type="Proteomes" id="UP000032352">
    <property type="component" value="Chromosome"/>
</dbReference>
<feature type="compositionally biased region" description="Polar residues" evidence="1">
    <location>
        <begin position="383"/>
        <end position="414"/>
    </location>
</feature>
<dbReference type="EMBL" id="CP059733">
    <property type="protein sequence ID" value="WDE04132.1"/>
    <property type="molecule type" value="Genomic_DNA"/>
</dbReference>
<feature type="region of interest" description="Disordered" evidence="1">
    <location>
        <begin position="225"/>
        <end position="248"/>
    </location>
</feature>
<protein>
    <recommendedName>
        <fullName evidence="2">Nuclear pore complex NUP2/50/61 domain-containing protein</fullName>
    </recommendedName>
</protein>
<organism evidence="3 4">
    <name type="scientific">Thalassomonas viridans</name>
    <dbReference type="NCBI Taxonomy" id="137584"/>
    <lineage>
        <taxon>Bacteria</taxon>
        <taxon>Pseudomonadati</taxon>
        <taxon>Pseudomonadota</taxon>
        <taxon>Gammaproteobacteria</taxon>
        <taxon>Alteromonadales</taxon>
        <taxon>Colwelliaceae</taxon>
        <taxon>Thalassomonas</taxon>
    </lineage>
</organism>
<dbReference type="Pfam" id="PF08911">
    <property type="entry name" value="NUP50"/>
    <property type="match status" value="1"/>
</dbReference>
<feature type="compositionally biased region" description="Low complexity" evidence="1">
    <location>
        <begin position="85"/>
        <end position="104"/>
    </location>
</feature>
<feature type="domain" description="Nuclear pore complex NUP2/50/61" evidence="2">
    <location>
        <begin position="46"/>
        <end position="89"/>
    </location>
</feature>
<feature type="compositionally biased region" description="Polar residues" evidence="1">
    <location>
        <begin position="231"/>
        <end position="242"/>
    </location>
</feature>
<evidence type="ECO:0000259" key="2">
    <source>
        <dbReference type="Pfam" id="PF08911"/>
    </source>
</evidence>
<accession>A0AAE9Z0T3</accession>
<reference evidence="3 4" key="1">
    <citation type="journal article" date="2015" name="Genome Announc.">
        <title>Draft Genome Sequences of Marine Isolates of Thalassomonas viridans and Thalassomonas actiniarum.</title>
        <authorList>
            <person name="Olonade I."/>
            <person name="van Zyl L.J."/>
            <person name="Trindade M."/>
        </authorList>
    </citation>
    <scope>NUCLEOTIDE SEQUENCE [LARGE SCALE GENOMIC DNA]</scope>
    <source>
        <strain evidence="3 4">XOM25</strain>
    </source>
</reference>
<sequence length="436" mass="48522">MSRKRTASQAGLSDFTAVKKMRGQFGQAVVTRPMFELQQPSPVNFGFSKAPPEVLAQRRIVKVRRRQKTFPEPFGHSGTSGSPSFPLFQTPQQSLPQQSLPQQSKTVDYSAFDLRESVNETGLWQMNQSRKDQLSKQLPTFLGTSGPKSSDIRISAETGDTENWGVSADENVRTQIQRDKKSQMTPMEAEMAYNQRSHQGTLIWKTGSPSLSQYGDKTDTSELLSGHTPGYKSQNVKGTTGAKTKEHGTRDIRREQIVSTTLSDPKRGEGDIAMMGKLATIQLFQSPKEELDTIKPELQKMTESRFSVFSDIGDVSGSNTQNFEKLSQRQQVVRETDKMYTAKNLLISGYGNLVPDSHKRLLNQSGGKVEEAMELLHKESSSDKSGSFNTATSSQTTLLNQASLREMSEQNSKTPKLHRPLSPVRKVDEPSFTFGD</sequence>
<evidence type="ECO:0000313" key="3">
    <source>
        <dbReference type="EMBL" id="WDE04132.1"/>
    </source>
</evidence>
<proteinExistence type="predicted"/>
<dbReference type="AlphaFoldDB" id="A0AAE9Z0T3"/>
<keyword evidence="4" id="KW-1185">Reference proteome</keyword>
<name>A0AAE9Z0T3_9GAMM</name>
<dbReference type="RefSeq" id="WP_152647256.1">
    <property type="nucleotide sequence ID" value="NZ_CP059733.1"/>
</dbReference>
<feature type="region of interest" description="Disordered" evidence="1">
    <location>
        <begin position="70"/>
        <end position="106"/>
    </location>
</feature>
<evidence type="ECO:0000256" key="1">
    <source>
        <dbReference type="SAM" id="MobiDB-lite"/>
    </source>
</evidence>
<feature type="region of interest" description="Disordered" evidence="1">
    <location>
        <begin position="377"/>
        <end position="436"/>
    </location>
</feature>
<dbReference type="InterPro" id="IPR015007">
    <property type="entry name" value="NUP2/50/61"/>
</dbReference>
<evidence type="ECO:0000313" key="4">
    <source>
        <dbReference type="Proteomes" id="UP000032352"/>
    </source>
</evidence>